<protein>
    <recommendedName>
        <fullName evidence="7">C2H2-type domain-containing protein</fullName>
    </recommendedName>
</protein>
<dbReference type="GO" id="GO:0005634">
    <property type="term" value="C:nucleus"/>
    <property type="evidence" value="ECO:0007669"/>
    <property type="project" value="TreeGrafter"/>
</dbReference>
<dbReference type="InterPro" id="IPR013087">
    <property type="entry name" value="Znf_C2H2_type"/>
</dbReference>
<evidence type="ECO:0000256" key="4">
    <source>
        <dbReference type="ARBA" id="ARBA00022833"/>
    </source>
</evidence>
<proteinExistence type="predicted"/>
<feature type="region of interest" description="Disordered" evidence="6">
    <location>
        <begin position="256"/>
        <end position="275"/>
    </location>
</feature>
<evidence type="ECO:0000256" key="3">
    <source>
        <dbReference type="ARBA" id="ARBA00022771"/>
    </source>
</evidence>
<dbReference type="AlphaFoldDB" id="A0A8T3E127"/>
<dbReference type="PANTHER" id="PTHR24408:SF58">
    <property type="entry name" value="TRANSCRIPTION FACTOR (TFIIIA), PUTATIVE (AFU_ORTHOLOGUE AFUA_1G05150)-RELATED"/>
    <property type="match status" value="1"/>
</dbReference>
<feature type="domain" description="C2H2-type" evidence="7">
    <location>
        <begin position="227"/>
        <end position="258"/>
    </location>
</feature>
<evidence type="ECO:0000256" key="5">
    <source>
        <dbReference type="PROSITE-ProRule" id="PRU00042"/>
    </source>
</evidence>
<comment type="caution">
    <text evidence="8">The sequence shown here is derived from an EMBL/GenBank/DDBJ whole genome shotgun (WGS) entry which is preliminary data.</text>
</comment>
<feature type="domain" description="C2H2-type" evidence="7">
    <location>
        <begin position="522"/>
        <end position="545"/>
    </location>
</feature>
<sequence>MNNLLFAQQVLGVSFPSGDPNRHLMMPKRHHPQSLTSTVDDDNTEITVDLEESLSDDGTSISKTCPNEHNYSIFPSQEVLSVMVRHTCSTSSLHEEGQYQCSSCGKQYTYEHAYKRHLESMCVGHFKCSSCGKQYLYESSFQRHLRHLCVVKRDEESKKAIPKQDDPPLPRLRVRKPADNSSTFLKQDDPPLPQLRVRKPADNSSTFLKQVKKEERPQKTVPEPGHFKCSSCGKQYLYESSFQRHLRHLCVVKRDEESKKAIPKQDDPPLPRLRVRKPADNSSTFLKQGAIACPSCGKLYRYKSCYKAHRKTQCMNASAEMSYRPLEPASTEPYLEGEDPMSWIQQWLKDSLPTDQLIYSCSVPYCGESFTEERALLEHQREHLMWGTVNNDAFCENPESTHTDCLSKIQISNVMSLVTSRDEFLRITEEEAASAGKGKDPVCGNPSSGSGGKDVACCADKQSWRRWVQRCIQNHVQVRQKWLNSRKSGRKRVVCLLCGRRFSFNMALDQHVASAHCKQLSYPCSSCRISFQARTGLCRHVLQAHCAVLCLFRFEETGMLRVHNKVQSCPPPAKPCPQKALRSKAPVNPTFIPGQRH</sequence>
<keyword evidence="1" id="KW-0479">Metal-binding</keyword>
<reference evidence="8" key="1">
    <citation type="submission" date="2021-01" db="EMBL/GenBank/DDBJ databases">
        <authorList>
            <person name="Zahm M."/>
            <person name="Roques C."/>
            <person name="Cabau C."/>
            <person name="Klopp C."/>
            <person name="Donnadieu C."/>
            <person name="Jouanno E."/>
            <person name="Lampietro C."/>
            <person name="Louis A."/>
            <person name="Herpin A."/>
            <person name="Echchiki A."/>
            <person name="Berthelot C."/>
            <person name="Parey E."/>
            <person name="Roest-Crollius H."/>
            <person name="Braasch I."/>
            <person name="Postlethwait J."/>
            <person name="Bobe J."/>
            <person name="Montfort J."/>
            <person name="Bouchez O."/>
            <person name="Begum T."/>
            <person name="Mejri S."/>
            <person name="Adams A."/>
            <person name="Chen W.-J."/>
            <person name="Guiguen Y."/>
        </authorList>
    </citation>
    <scope>NUCLEOTIDE SEQUENCE</scope>
    <source>
        <tissue evidence="8">Blood</tissue>
    </source>
</reference>
<dbReference type="GO" id="GO:0000981">
    <property type="term" value="F:DNA-binding transcription factor activity, RNA polymerase II-specific"/>
    <property type="evidence" value="ECO:0007669"/>
    <property type="project" value="TreeGrafter"/>
</dbReference>
<feature type="domain" description="C2H2-type" evidence="7">
    <location>
        <begin position="99"/>
        <end position="125"/>
    </location>
</feature>
<feature type="region of interest" description="Disordered" evidence="6">
    <location>
        <begin position="156"/>
        <end position="222"/>
    </location>
</feature>
<dbReference type="SUPFAM" id="SSF57667">
    <property type="entry name" value="beta-beta-alpha zinc fingers"/>
    <property type="match status" value="3"/>
</dbReference>
<dbReference type="PROSITE" id="PS00028">
    <property type="entry name" value="ZINC_FINGER_C2H2_1"/>
    <property type="match status" value="3"/>
</dbReference>
<dbReference type="Proteomes" id="UP000829720">
    <property type="component" value="Unassembled WGS sequence"/>
</dbReference>
<feature type="compositionally biased region" description="Basic and acidic residues" evidence="6">
    <location>
        <begin position="256"/>
        <end position="269"/>
    </location>
</feature>
<dbReference type="Gene3D" id="3.30.160.60">
    <property type="entry name" value="Classic Zinc Finger"/>
    <property type="match status" value="3"/>
</dbReference>
<feature type="region of interest" description="Disordered" evidence="6">
    <location>
        <begin position="575"/>
        <end position="597"/>
    </location>
</feature>
<evidence type="ECO:0000313" key="9">
    <source>
        <dbReference type="Proteomes" id="UP000829720"/>
    </source>
</evidence>
<dbReference type="Pfam" id="PF00096">
    <property type="entry name" value="zf-C2H2"/>
    <property type="match status" value="1"/>
</dbReference>
<evidence type="ECO:0000256" key="2">
    <source>
        <dbReference type="ARBA" id="ARBA00022737"/>
    </source>
</evidence>
<name>A0A8T3E127_9TELE</name>
<dbReference type="PROSITE" id="PS50157">
    <property type="entry name" value="ZINC_FINGER_C2H2_2"/>
    <property type="match status" value="6"/>
</dbReference>
<dbReference type="InterPro" id="IPR036236">
    <property type="entry name" value="Znf_C2H2_sf"/>
</dbReference>
<feature type="domain" description="C2H2-type" evidence="7">
    <location>
        <begin position="493"/>
        <end position="521"/>
    </location>
</feature>
<keyword evidence="3 5" id="KW-0863">Zinc-finger</keyword>
<keyword evidence="9" id="KW-1185">Reference proteome</keyword>
<gene>
    <name evidence="8" type="ORF">AGOR_G00051470</name>
</gene>
<organism evidence="8 9">
    <name type="scientific">Albula goreensis</name>
    <dbReference type="NCBI Taxonomy" id="1534307"/>
    <lineage>
        <taxon>Eukaryota</taxon>
        <taxon>Metazoa</taxon>
        <taxon>Chordata</taxon>
        <taxon>Craniata</taxon>
        <taxon>Vertebrata</taxon>
        <taxon>Euteleostomi</taxon>
        <taxon>Actinopterygii</taxon>
        <taxon>Neopterygii</taxon>
        <taxon>Teleostei</taxon>
        <taxon>Albuliformes</taxon>
        <taxon>Albulidae</taxon>
        <taxon>Albula</taxon>
    </lineage>
</organism>
<keyword evidence="2" id="KW-0677">Repeat</keyword>
<evidence type="ECO:0000256" key="6">
    <source>
        <dbReference type="SAM" id="MobiDB-lite"/>
    </source>
</evidence>
<feature type="domain" description="C2H2-type" evidence="7">
    <location>
        <begin position="359"/>
        <end position="383"/>
    </location>
</feature>
<dbReference type="SMART" id="SM00355">
    <property type="entry name" value="ZnF_C2H2"/>
    <property type="match status" value="7"/>
</dbReference>
<evidence type="ECO:0000313" key="8">
    <source>
        <dbReference type="EMBL" id="KAI1900588.1"/>
    </source>
</evidence>
<feature type="compositionally biased region" description="Basic and acidic residues" evidence="6">
    <location>
        <begin position="156"/>
        <end position="168"/>
    </location>
</feature>
<evidence type="ECO:0000259" key="7">
    <source>
        <dbReference type="PROSITE" id="PS50157"/>
    </source>
</evidence>
<dbReference type="GO" id="GO:0008270">
    <property type="term" value="F:zinc ion binding"/>
    <property type="evidence" value="ECO:0007669"/>
    <property type="project" value="UniProtKB-KW"/>
</dbReference>
<accession>A0A8T3E127</accession>
<dbReference type="GO" id="GO:0043565">
    <property type="term" value="F:sequence-specific DNA binding"/>
    <property type="evidence" value="ECO:0007669"/>
    <property type="project" value="TreeGrafter"/>
</dbReference>
<dbReference type="EMBL" id="JAERUA010000004">
    <property type="protein sequence ID" value="KAI1900588.1"/>
    <property type="molecule type" value="Genomic_DNA"/>
</dbReference>
<dbReference type="PANTHER" id="PTHR24408">
    <property type="entry name" value="ZINC FINGER PROTEIN"/>
    <property type="match status" value="1"/>
</dbReference>
<evidence type="ECO:0000256" key="1">
    <source>
        <dbReference type="ARBA" id="ARBA00022723"/>
    </source>
</evidence>
<dbReference type="OrthoDB" id="9970574at2759"/>
<keyword evidence="4" id="KW-0862">Zinc</keyword>
<feature type="domain" description="C2H2-type" evidence="7">
    <location>
        <begin position="126"/>
        <end position="157"/>
    </location>
</feature>